<dbReference type="Proteomes" id="UP001279553">
    <property type="component" value="Unassembled WGS sequence"/>
</dbReference>
<dbReference type="AlphaFoldDB" id="A0AAW9DQA6"/>
<evidence type="ECO:0000313" key="1">
    <source>
        <dbReference type="EMBL" id="MDX5930410.1"/>
    </source>
</evidence>
<evidence type="ECO:0000313" key="2">
    <source>
        <dbReference type="Proteomes" id="UP001279553"/>
    </source>
</evidence>
<accession>A0AAW9DQA6</accession>
<proteinExistence type="predicted"/>
<organism evidence="1 2">
    <name type="scientific">Acidiphilium acidophilum</name>
    <name type="common">Thiobacillus acidophilus</name>
    <dbReference type="NCBI Taxonomy" id="76588"/>
    <lineage>
        <taxon>Bacteria</taxon>
        <taxon>Pseudomonadati</taxon>
        <taxon>Pseudomonadota</taxon>
        <taxon>Alphaproteobacteria</taxon>
        <taxon>Acetobacterales</taxon>
        <taxon>Acidocellaceae</taxon>
        <taxon>Acidiphilium</taxon>
    </lineage>
</organism>
<name>A0AAW9DQA6_ACIAO</name>
<gene>
    <name evidence="1" type="ORF">SIL87_06500</name>
</gene>
<sequence>MSMSDIVRGEFVEMSRFERVEHPHVPHRQGDRGVRFALEQADGLPAWRVVLLGNAALEPDGGARDQKRMQARRVARTFVEQILQTAADLDCEDIDERVRCRATEPEPQPIGKRAHPRRSRNLERGSVVFRGGTGARLEPDALSPRIGHFEPRRRLWPGPDAFTHETVECLKTHHF</sequence>
<dbReference type="RefSeq" id="WP_319613361.1">
    <property type="nucleotide sequence ID" value="NZ_JAWXYB010000018.1"/>
</dbReference>
<dbReference type="EMBL" id="JAWXYB010000018">
    <property type="protein sequence ID" value="MDX5930410.1"/>
    <property type="molecule type" value="Genomic_DNA"/>
</dbReference>
<protein>
    <submittedName>
        <fullName evidence="1">Uncharacterized protein</fullName>
    </submittedName>
</protein>
<comment type="caution">
    <text evidence="1">The sequence shown here is derived from an EMBL/GenBank/DDBJ whole genome shotgun (WGS) entry which is preliminary data.</text>
</comment>
<keyword evidence="2" id="KW-1185">Reference proteome</keyword>
<reference evidence="1 2" key="1">
    <citation type="submission" date="2023-11" db="EMBL/GenBank/DDBJ databases">
        <title>MicrobeMod: A computational toolkit for identifying prokaryotic methylation and restriction-modification with nanopore sequencing.</title>
        <authorList>
            <person name="Crits-Christoph A."/>
            <person name="Kang S.C."/>
            <person name="Lee H."/>
            <person name="Ostrov N."/>
        </authorList>
    </citation>
    <scope>NUCLEOTIDE SEQUENCE [LARGE SCALE GENOMIC DNA]</scope>
    <source>
        <strain evidence="1 2">DSMZ 700</strain>
    </source>
</reference>